<dbReference type="InterPro" id="IPR056670">
    <property type="entry name" value="DUF7768"/>
</dbReference>
<dbReference type="AlphaFoldDB" id="A0A4R3K4B5"/>
<sequence length="139" mass="16345">MDREYVNAEGYPDPTCYAALNKLQREDKAIFRPLVYICSPYRGDERENTLRAQYYCRFAVSKGYIPIAPHIYFTQFLADQKESERSVAIFMNLVLLGKCHELWCFGEKVSDGMQVELDKAKHLRKILRYFTEDLEEISI</sequence>
<reference evidence="2 3" key="1">
    <citation type="submission" date="2019-03" db="EMBL/GenBank/DDBJ databases">
        <title>Genomic Encyclopedia of Type Strains, Phase IV (KMG-IV): sequencing the most valuable type-strain genomes for metagenomic binning, comparative biology and taxonomic classification.</title>
        <authorList>
            <person name="Goeker M."/>
        </authorList>
    </citation>
    <scope>NUCLEOTIDE SEQUENCE [LARGE SCALE GENOMIC DNA]</scope>
    <source>
        <strain evidence="2 3">DSM 20467</strain>
    </source>
</reference>
<dbReference type="OrthoDB" id="9807423at2"/>
<keyword evidence="3" id="KW-1185">Reference proteome</keyword>
<dbReference type="Pfam" id="PF24963">
    <property type="entry name" value="DUF7768"/>
    <property type="match status" value="1"/>
</dbReference>
<protein>
    <recommendedName>
        <fullName evidence="1">DUF7768 domain-containing protein</fullName>
    </recommendedName>
</protein>
<feature type="domain" description="DUF7768" evidence="1">
    <location>
        <begin position="33"/>
        <end position="130"/>
    </location>
</feature>
<dbReference type="Proteomes" id="UP000295188">
    <property type="component" value="Unassembled WGS sequence"/>
</dbReference>
<dbReference type="Gene3D" id="3.40.50.10400">
    <property type="entry name" value="Hypothetical protein PA1492"/>
    <property type="match status" value="1"/>
</dbReference>
<organism evidence="2 3">
    <name type="scientific">Pectinatus cerevisiiphilus</name>
    <dbReference type="NCBI Taxonomy" id="86956"/>
    <lineage>
        <taxon>Bacteria</taxon>
        <taxon>Bacillati</taxon>
        <taxon>Bacillota</taxon>
        <taxon>Negativicutes</taxon>
        <taxon>Selenomonadales</taxon>
        <taxon>Selenomonadaceae</taxon>
        <taxon>Pectinatus</taxon>
    </lineage>
</organism>
<comment type="caution">
    <text evidence="2">The sequence shown here is derived from an EMBL/GenBank/DDBJ whole genome shotgun (WGS) entry which is preliminary data.</text>
</comment>
<dbReference type="RefSeq" id="WP_132550636.1">
    <property type="nucleotide sequence ID" value="NZ_SMAA01000014.1"/>
</dbReference>
<evidence type="ECO:0000313" key="3">
    <source>
        <dbReference type="Proteomes" id="UP000295188"/>
    </source>
</evidence>
<name>A0A4R3K4B5_9FIRM</name>
<evidence type="ECO:0000313" key="2">
    <source>
        <dbReference type="EMBL" id="TCS77618.1"/>
    </source>
</evidence>
<proteinExistence type="predicted"/>
<accession>A0A4R3K4B5</accession>
<gene>
    <name evidence="2" type="ORF">EDC37_11419</name>
</gene>
<dbReference type="EMBL" id="SMAA01000014">
    <property type="protein sequence ID" value="TCS77618.1"/>
    <property type="molecule type" value="Genomic_DNA"/>
</dbReference>
<evidence type="ECO:0000259" key="1">
    <source>
        <dbReference type="Pfam" id="PF24963"/>
    </source>
</evidence>